<comment type="caution">
    <text evidence="1">The sequence shown here is derived from an EMBL/GenBank/DDBJ whole genome shotgun (WGS) entry which is preliminary data.</text>
</comment>
<dbReference type="GO" id="GO:0030246">
    <property type="term" value="F:carbohydrate binding"/>
    <property type="evidence" value="ECO:0007669"/>
    <property type="project" value="InterPro"/>
</dbReference>
<dbReference type="EMBL" id="JAESVA010000004">
    <property type="protein sequence ID" value="MCB8881186.1"/>
    <property type="molecule type" value="Genomic_DNA"/>
</dbReference>
<dbReference type="Proteomes" id="UP000721844">
    <property type="component" value="Unassembled WGS sequence"/>
</dbReference>
<dbReference type="InterPro" id="IPR014718">
    <property type="entry name" value="GH-type_carb-bd"/>
</dbReference>
<protein>
    <submittedName>
        <fullName evidence="1">Aldose 1-epimerase family protein</fullName>
    </submittedName>
</protein>
<name>A0A963Z294_9PROT</name>
<dbReference type="Gene3D" id="2.70.98.10">
    <property type="match status" value="1"/>
</dbReference>
<sequence>MVTLFGQRLDRRDLAARCGSLSQFAGVRLLSFADGAERGVRLLEFRTGTGLRFTVMIDRGFDIGDCEHRGRAIGWHSPVGFPHPHLASPEGEDGLGWLRAASGLLVTCGLDQILSAEETSADHFDYPGRRKVRTTLHGRVSMLPGRLTGYGESWDGDDCVLWCEGVVQQVALFGENLHLIRRIEARMGSDEILIQDRVVNQGFSPTPHMYLYHINLGYPLLDDGARYVAPIGETLWAAHAGAEYERQGIGYRTMGAPSAGFREQVWQHAMQADAEGLVRVALLNDRLGLGFEVETREREFPCHFEWQNLRSGSYALGIEPATNHVLGRNFAEERGELIWLGEGEARQYRTVLRVLDGATALKACEDRIRTTAIAPAQDYPRPTGRFAPLTRP</sequence>
<gene>
    <name evidence="1" type="ORF">ACELLULO517_13140</name>
</gene>
<dbReference type="Pfam" id="PF14486">
    <property type="entry name" value="DUF4432"/>
    <property type="match status" value="1"/>
</dbReference>
<accession>A0A963Z294</accession>
<evidence type="ECO:0000313" key="2">
    <source>
        <dbReference type="Proteomes" id="UP000721844"/>
    </source>
</evidence>
<keyword evidence="2" id="KW-1185">Reference proteome</keyword>
<dbReference type="RefSeq" id="WP_227307856.1">
    <property type="nucleotide sequence ID" value="NZ_JAESVA010000004.1"/>
</dbReference>
<dbReference type="InterPro" id="IPR027839">
    <property type="entry name" value="DUF4432"/>
</dbReference>
<reference evidence="1 2" key="1">
    <citation type="journal article" date="2021" name="Microorganisms">
        <title>Acidisoma silvae sp. nov. and Acidisomacellulosilytica sp. nov., Two Acidophilic Bacteria Isolated from Decaying Wood, Hydrolyzing Cellulose and Producing Poly-3-hydroxybutyrate.</title>
        <authorList>
            <person name="Mieszkin S."/>
            <person name="Pouder E."/>
            <person name="Uroz S."/>
            <person name="Simon-Colin C."/>
            <person name="Alain K."/>
        </authorList>
    </citation>
    <scope>NUCLEOTIDE SEQUENCE [LARGE SCALE GENOMIC DNA]</scope>
    <source>
        <strain evidence="1 2">HW T5.17</strain>
    </source>
</reference>
<evidence type="ECO:0000313" key="1">
    <source>
        <dbReference type="EMBL" id="MCB8881186.1"/>
    </source>
</evidence>
<dbReference type="CDD" id="cd09023">
    <property type="entry name" value="Aldose_epim_Ec_c4013"/>
    <property type="match status" value="1"/>
</dbReference>
<proteinExistence type="predicted"/>
<dbReference type="AlphaFoldDB" id="A0A963Z294"/>
<organism evidence="1 2">
    <name type="scientific">Acidisoma cellulosilyticum</name>
    <dbReference type="NCBI Taxonomy" id="2802395"/>
    <lineage>
        <taxon>Bacteria</taxon>
        <taxon>Pseudomonadati</taxon>
        <taxon>Pseudomonadota</taxon>
        <taxon>Alphaproteobacteria</taxon>
        <taxon>Acetobacterales</taxon>
        <taxon>Acidocellaceae</taxon>
        <taxon>Acidisoma</taxon>
    </lineage>
</organism>